<evidence type="ECO:0000256" key="4">
    <source>
        <dbReference type="ARBA" id="ARBA00023136"/>
    </source>
</evidence>
<feature type="transmembrane region" description="Helical" evidence="5">
    <location>
        <begin position="421"/>
        <end position="438"/>
    </location>
</feature>
<sequence>MCPDLASGRAWKGSLVVVLLPALAVLPVLALEAKWRLFYAAVVFFAVPIALTVRDTRLWLFLAGAASAFNFTKILRETAPGASGESLALSALDVPLAMMLVALFLRATSGGAVRLDRTARGVLGLGLAFVGWLGYCALGARHPDASAAQVLVYCRLLLALALVAACATDAARVRWAQAGLFLGLFAQSALAIAQRVAGSSFGLYEHFEESTAAGVFTRSGGTLNPTVLSEYIGVLAPLVLAAAFTVRRRAAAAALLALFGAAAVASAATLSRAGLVNLGLSTIAVAALALPNAAVPRSRKLFVSWALPLVALVVAAYFAHAVLARVTEVSAEVQGDDGRAAQLEQARDMILANPLTGVGPGNYVAAMGAYGPVLPYPVHNKFLLVTAESGVPGGVLYLALWALTLAAFVRRARRAAGAARMWHGAAAAALGATLLNMNTDVYGAGGAPELALFLVAGLGLGAWAGAGEPARQAVGAWRRPWNRSAPAR</sequence>
<gene>
    <name evidence="7" type="ORF">AMYX_23620</name>
</gene>
<feature type="transmembrane region" description="Helical" evidence="5">
    <location>
        <begin position="390"/>
        <end position="409"/>
    </location>
</feature>
<keyword evidence="4 5" id="KW-0472">Membrane</keyword>
<reference evidence="8" key="1">
    <citation type="journal article" date="2020" name="Appl. Environ. Microbiol.">
        <title>Diazotrophic Anaeromyxobacter Isolates from Soils.</title>
        <authorList>
            <person name="Masuda Y."/>
            <person name="Yamanaka H."/>
            <person name="Xu Z.X."/>
            <person name="Shiratori Y."/>
            <person name="Aono T."/>
            <person name="Amachi S."/>
            <person name="Senoo K."/>
            <person name="Itoh H."/>
        </authorList>
    </citation>
    <scope>NUCLEOTIDE SEQUENCE [LARGE SCALE GENOMIC DNA]</scope>
    <source>
        <strain evidence="8">R267</strain>
    </source>
</reference>
<feature type="transmembrane region" description="Helical" evidence="5">
    <location>
        <begin position="276"/>
        <end position="295"/>
    </location>
</feature>
<dbReference type="Pfam" id="PF04932">
    <property type="entry name" value="Wzy_C"/>
    <property type="match status" value="1"/>
</dbReference>
<feature type="domain" description="O-antigen ligase-related" evidence="6">
    <location>
        <begin position="259"/>
        <end position="398"/>
    </location>
</feature>
<feature type="transmembrane region" description="Helical" evidence="5">
    <location>
        <begin position="119"/>
        <end position="140"/>
    </location>
</feature>
<protein>
    <recommendedName>
        <fullName evidence="6">O-antigen ligase-related domain-containing protein</fullName>
    </recommendedName>
</protein>
<dbReference type="Proteomes" id="UP000503640">
    <property type="component" value="Unassembled WGS sequence"/>
</dbReference>
<feature type="transmembrane region" description="Helical" evidence="5">
    <location>
        <begin position="253"/>
        <end position="270"/>
    </location>
</feature>
<comment type="caution">
    <text evidence="7">The sequence shown here is derived from an EMBL/GenBank/DDBJ whole genome shotgun (WGS) entry which is preliminary data.</text>
</comment>
<organism evidence="7 8">
    <name type="scientific">Anaeromyxobacter diazotrophicus</name>
    <dbReference type="NCBI Taxonomy" id="2590199"/>
    <lineage>
        <taxon>Bacteria</taxon>
        <taxon>Pseudomonadati</taxon>
        <taxon>Myxococcota</taxon>
        <taxon>Myxococcia</taxon>
        <taxon>Myxococcales</taxon>
        <taxon>Cystobacterineae</taxon>
        <taxon>Anaeromyxobacteraceae</taxon>
        <taxon>Anaeromyxobacter</taxon>
    </lineage>
</organism>
<dbReference type="PANTHER" id="PTHR37422:SF13">
    <property type="entry name" value="LIPOPOLYSACCHARIDE BIOSYNTHESIS PROTEIN PA4999-RELATED"/>
    <property type="match status" value="1"/>
</dbReference>
<keyword evidence="8" id="KW-1185">Reference proteome</keyword>
<feature type="transmembrane region" description="Helical" evidence="5">
    <location>
        <begin position="302"/>
        <end position="323"/>
    </location>
</feature>
<dbReference type="InterPro" id="IPR007016">
    <property type="entry name" value="O-antigen_ligase-rel_domated"/>
</dbReference>
<dbReference type="InterPro" id="IPR051533">
    <property type="entry name" value="WaaL-like"/>
</dbReference>
<feature type="transmembrane region" description="Helical" evidence="5">
    <location>
        <begin position="450"/>
        <end position="470"/>
    </location>
</feature>
<evidence type="ECO:0000256" key="1">
    <source>
        <dbReference type="ARBA" id="ARBA00004141"/>
    </source>
</evidence>
<feature type="transmembrane region" description="Helical" evidence="5">
    <location>
        <begin position="12"/>
        <end position="31"/>
    </location>
</feature>
<dbReference type="PANTHER" id="PTHR37422">
    <property type="entry name" value="TEICHURONIC ACID BIOSYNTHESIS PROTEIN TUAE"/>
    <property type="match status" value="1"/>
</dbReference>
<evidence type="ECO:0000256" key="5">
    <source>
        <dbReference type="SAM" id="Phobius"/>
    </source>
</evidence>
<feature type="transmembrane region" description="Helical" evidence="5">
    <location>
        <begin position="179"/>
        <end position="197"/>
    </location>
</feature>
<dbReference type="EMBL" id="BJTG01000005">
    <property type="protein sequence ID" value="GEJ57621.1"/>
    <property type="molecule type" value="Genomic_DNA"/>
</dbReference>
<feature type="transmembrane region" description="Helical" evidence="5">
    <location>
        <begin position="37"/>
        <end position="53"/>
    </location>
</feature>
<evidence type="ECO:0000256" key="2">
    <source>
        <dbReference type="ARBA" id="ARBA00022692"/>
    </source>
</evidence>
<evidence type="ECO:0000256" key="3">
    <source>
        <dbReference type="ARBA" id="ARBA00022989"/>
    </source>
</evidence>
<comment type="subcellular location">
    <subcellularLocation>
        <location evidence="1">Membrane</location>
        <topology evidence="1">Multi-pass membrane protein</topology>
    </subcellularLocation>
</comment>
<keyword evidence="2 5" id="KW-0812">Transmembrane</keyword>
<dbReference type="AlphaFoldDB" id="A0A7I9VMK4"/>
<evidence type="ECO:0000313" key="8">
    <source>
        <dbReference type="Proteomes" id="UP000503640"/>
    </source>
</evidence>
<proteinExistence type="predicted"/>
<feature type="transmembrane region" description="Helical" evidence="5">
    <location>
        <begin position="87"/>
        <end position="107"/>
    </location>
</feature>
<evidence type="ECO:0000259" key="6">
    <source>
        <dbReference type="Pfam" id="PF04932"/>
    </source>
</evidence>
<evidence type="ECO:0000313" key="7">
    <source>
        <dbReference type="EMBL" id="GEJ57621.1"/>
    </source>
</evidence>
<feature type="transmembrane region" description="Helical" evidence="5">
    <location>
        <begin position="58"/>
        <end position="75"/>
    </location>
</feature>
<keyword evidence="3 5" id="KW-1133">Transmembrane helix</keyword>
<dbReference type="GO" id="GO:0016020">
    <property type="term" value="C:membrane"/>
    <property type="evidence" value="ECO:0007669"/>
    <property type="project" value="UniProtKB-SubCell"/>
</dbReference>
<accession>A0A7I9VMK4</accession>
<feature type="transmembrane region" description="Helical" evidence="5">
    <location>
        <begin position="146"/>
        <end position="167"/>
    </location>
</feature>
<feature type="transmembrane region" description="Helical" evidence="5">
    <location>
        <begin position="228"/>
        <end position="246"/>
    </location>
</feature>
<name>A0A7I9VMK4_9BACT</name>